<sequence>MSSPTAEDQTSQQQCAAISNPVETVSRDSTGSNQSGSSISNSGESSTKATIATAPGAPSIRTASSSKHLDPSPALPLVNPRKQKSTGILNLRRSSSATRQRSGSFSGNIPKPDSIPPLPLKKEPEQPPKSILTPSSSSSSLSHSTSTSLSSALSRSPSIQFAPLPQLAPRKRKSSVPLGIAARSAMMQRRRQVMYGTSAAATFENPQDPADSKPAVEGSGMWTPSEAEAHLARQMRAKEKERERLLKKQDKEMAKEAAKSALKDRHGHDDEVENDDPLVAFGRLVKGAWRKVGKKDSKNIGNKKADLQTRTQSDFAVNSTVTTMNPQEPPPPADPIKLSDHIDKPDLVNNGGLVEYDSDTPTEDDHNNDDDVDDFDTNIDPNEVDVSMIVPLRTGSPPPLHVPSTSHSHSETSSVVESDDSAGSDSTMTSPPATSPPSPNTLIANTHTRTSSDPSILERTPSKNSEDLVATSTVKRSERSAHRLPSLELTPLSPFLVT</sequence>
<dbReference type="Proteomes" id="UP001163835">
    <property type="component" value="Unassembled WGS sequence"/>
</dbReference>
<organism evidence="1 2">
    <name type="scientific">Lentinula aff. lateritia</name>
    <dbReference type="NCBI Taxonomy" id="2804960"/>
    <lineage>
        <taxon>Eukaryota</taxon>
        <taxon>Fungi</taxon>
        <taxon>Dikarya</taxon>
        <taxon>Basidiomycota</taxon>
        <taxon>Agaricomycotina</taxon>
        <taxon>Agaricomycetes</taxon>
        <taxon>Agaricomycetidae</taxon>
        <taxon>Agaricales</taxon>
        <taxon>Marasmiineae</taxon>
        <taxon>Omphalotaceae</taxon>
        <taxon>Lentinula</taxon>
    </lineage>
</organism>
<gene>
    <name evidence="1" type="ORF">F5876DRAFT_62137</name>
</gene>
<keyword evidence="2" id="KW-1185">Reference proteome</keyword>
<reference evidence="1" key="1">
    <citation type="submission" date="2022-09" db="EMBL/GenBank/DDBJ databases">
        <title>A Global Phylogenomic Analysis of the Shiitake Genus Lentinula.</title>
        <authorList>
            <consortium name="DOE Joint Genome Institute"/>
            <person name="Sierra-Patev S."/>
            <person name="Min B."/>
            <person name="Naranjo-Ortiz M."/>
            <person name="Looney B."/>
            <person name="Konkel Z."/>
            <person name="Slot J.C."/>
            <person name="Sakamoto Y."/>
            <person name="Steenwyk J.L."/>
            <person name="Rokas A."/>
            <person name="Carro J."/>
            <person name="Camarero S."/>
            <person name="Ferreira P."/>
            <person name="Molpeceres G."/>
            <person name="Ruiz-Duenas F.J."/>
            <person name="Serrano A."/>
            <person name="Henrissat B."/>
            <person name="Drula E."/>
            <person name="Hughes K.W."/>
            <person name="Mata J.L."/>
            <person name="Ishikawa N.K."/>
            <person name="Vargas-Isla R."/>
            <person name="Ushijima S."/>
            <person name="Smith C.A."/>
            <person name="Ahrendt S."/>
            <person name="Andreopoulos W."/>
            <person name="He G."/>
            <person name="Labutti K."/>
            <person name="Lipzen A."/>
            <person name="Ng V."/>
            <person name="Riley R."/>
            <person name="Sandor L."/>
            <person name="Barry K."/>
            <person name="Martinez A.T."/>
            <person name="Xiao Y."/>
            <person name="Gibbons J.G."/>
            <person name="Terashima K."/>
            <person name="Grigoriev I.V."/>
            <person name="Hibbett D.S."/>
        </authorList>
    </citation>
    <scope>NUCLEOTIDE SEQUENCE</scope>
    <source>
        <strain evidence="1">TMI1499</strain>
    </source>
</reference>
<evidence type="ECO:0000313" key="1">
    <source>
        <dbReference type="EMBL" id="KAJ3814719.1"/>
    </source>
</evidence>
<name>A0ACC1UCC6_9AGAR</name>
<accession>A0ACC1UCC6</accession>
<protein>
    <submittedName>
        <fullName evidence="1">Uncharacterized protein</fullName>
    </submittedName>
</protein>
<dbReference type="EMBL" id="MU794962">
    <property type="protein sequence ID" value="KAJ3814719.1"/>
    <property type="molecule type" value="Genomic_DNA"/>
</dbReference>
<comment type="caution">
    <text evidence="1">The sequence shown here is derived from an EMBL/GenBank/DDBJ whole genome shotgun (WGS) entry which is preliminary data.</text>
</comment>
<proteinExistence type="predicted"/>
<evidence type="ECO:0000313" key="2">
    <source>
        <dbReference type="Proteomes" id="UP001163835"/>
    </source>
</evidence>